<proteinExistence type="predicted"/>
<dbReference type="EMBL" id="LT575492">
    <property type="protein sequence ID" value="SAY46579.1"/>
    <property type="molecule type" value="Genomic_DNA"/>
</dbReference>
<gene>
    <name evidence="1" type="ORF">PWN146_05348</name>
</gene>
<organism evidence="1">
    <name type="scientific">Serratia marcescens</name>
    <dbReference type="NCBI Taxonomy" id="615"/>
    <lineage>
        <taxon>Bacteria</taxon>
        <taxon>Pseudomonadati</taxon>
        <taxon>Pseudomonadota</taxon>
        <taxon>Gammaproteobacteria</taxon>
        <taxon>Enterobacterales</taxon>
        <taxon>Yersiniaceae</taxon>
        <taxon>Serratia</taxon>
    </lineage>
</organism>
<reference evidence="1" key="1">
    <citation type="submission" date="2016-05" db="EMBL/GenBank/DDBJ databases">
        <authorList>
            <person name="Lavstsen T."/>
            <person name="Jespersen J.S."/>
        </authorList>
    </citation>
    <scope>NUCLEOTIDE SEQUENCE</scope>
    <source>
        <strain evidence="1">PWN146_assembly</strain>
    </source>
</reference>
<evidence type="ECO:0000313" key="1">
    <source>
        <dbReference type="EMBL" id="SAY46579.1"/>
    </source>
</evidence>
<dbReference type="RefSeq" id="WP_172690000.1">
    <property type="nucleotide sequence ID" value="NZ_LT575492.1"/>
</dbReference>
<protein>
    <submittedName>
        <fullName evidence="1">Uncharacterized protein</fullName>
    </submittedName>
</protein>
<sequence length="119" mass="12812">MRSFTYLALIGVVALASWVGYNAGITVAANDAAKSTQQTATLLNESELHEVAAGDEIVREVHNVADSETQSLLLAQLEVMREQLAETKVMLSRLQVMSSACETAKTAEGESHESHHDGQ</sequence>
<dbReference type="AlphaFoldDB" id="A0A1C3HNG2"/>
<name>A0A1C3HNG2_SERMA</name>
<accession>A0A1C3HNG2</accession>